<name>A0ABD2ZGI1_9GENT</name>
<evidence type="ECO:0008006" key="6">
    <source>
        <dbReference type="Google" id="ProtNLM"/>
    </source>
</evidence>
<dbReference type="PANTHER" id="PTHR43329">
    <property type="entry name" value="EPOXIDE HYDROLASE"/>
    <property type="match status" value="1"/>
</dbReference>
<dbReference type="PRINTS" id="PR00412">
    <property type="entry name" value="EPOXHYDRLASE"/>
</dbReference>
<dbReference type="SUPFAM" id="SSF53474">
    <property type="entry name" value="alpha/beta-Hydrolases"/>
    <property type="match status" value="1"/>
</dbReference>
<evidence type="ECO:0000256" key="3">
    <source>
        <dbReference type="SAM" id="Phobius"/>
    </source>
</evidence>
<dbReference type="AlphaFoldDB" id="A0ABD2ZGI1"/>
<keyword evidence="5" id="KW-1185">Reference proteome</keyword>
<dbReference type="Gene3D" id="3.40.50.1820">
    <property type="entry name" value="alpha/beta hydrolase"/>
    <property type="match status" value="1"/>
</dbReference>
<comment type="caution">
    <text evidence="4">The sequence shown here is derived from an EMBL/GenBank/DDBJ whole genome shotgun (WGS) entry which is preliminary data.</text>
</comment>
<keyword evidence="3" id="KW-0472">Membrane</keyword>
<organism evidence="4 5">
    <name type="scientific">Cinchona calisaya</name>
    <dbReference type="NCBI Taxonomy" id="153742"/>
    <lineage>
        <taxon>Eukaryota</taxon>
        <taxon>Viridiplantae</taxon>
        <taxon>Streptophyta</taxon>
        <taxon>Embryophyta</taxon>
        <taxon>Tracheophyta</taxon>
        <taxon>Spermatophyta</taxon>
        <taxon>Magnoliopsida</taxon>
        <taxon>eudicotyledons</taxon>
        <taxon>Gunneridae</taxon>
        <taxon>Pentapetalae</taxon>
        <taxon>asterids</taxon>
        <taxon>lamiids</taxon>
        <taxon>Gentianales</taxon>
        <taxon>Rubiaceae</taxon>
        <taxon>Cinchonoideae</taxon>
        <taxon>Cinchoneae</taxon>
        <taxon>Cinchona</taxon>
    </lineage>
</organism>
<feature type="transmembrane region" description="Helical" evidence="3">
    <location>
        <begin position="25"/>
        <end position="47"/>
    </location>
</feature>
<evidence type="ECO:0000256" key="2">
    <source>
        <dbReference type="ARBA" id="ARBA00038334"/>
    </source>
</evidence>
<reference evidence="4 5" key="1">
    <citation type="submission" date="2024-11" db="EMBL/GenBank/DDBJ databases">
        <title>A near-complete genome assembly of Cinchona calisaya.</title>
        <authorList>
            <person name="Lian D.C."/>
            <person name="Zhao X.W."/>
            <person name="Wei L."/>
        </authorList>
    </citation>
    <scope>NUCLEOTIDE SEQUENCE [LARGE SCALE GENOMIC DNA]</scope>
    <source>
        <tissue evidence="4">Nenye</tissue>
    </source>
</reference>
<keyword evidence="3" id="KW-0812">Transmembrane</keyword>
<evidence type="ECO:0000256" key="1">
    <source>
        <dbReference type="ARBA" id="ARBA00022801"/>
    </source>
</evidence>
<keyword evidence="3" id="KW-1133">Transmembrane helix</keyword>
<accession>A0ABD2ZGI1</accession>
<proteinExistence type="inferred from homology"/>
<keyword evidence="1" id="KW-0378">Hydrolase</keyword>
<dbReference type="EMBL" id="JBJUIK010000009">
    <property type="protein sequence ID" value="KAL3517420.1"/>
    <property type="molecule type" value="Genomic_DNA"/>
</dbReference>
<dbReference type="Proteomes" id="UP001630127">
    <property type="component" value="Unassembled WGS sequence"/>
</dbReference>
<dbReference type="InterPro" id="IPR000639">
    <property type="entry name" value="Epox_hydrolase-like"/>
</dbReference>
<sequence length="242" mass="27402">MDARVGSGEEEDEIMATKSYIDTNIWLARGVVFALIITAVIQVGISWGELMKIVHSKPMDKEEKNNFEHDAAPGEVEGVFGRFDTAELVKAYLSNRDTRPASIPKGCLKYVVQFFFFLNKYFPQLNPKPEWLTPDDLNYYANKFNKTGFSGGLNFYRCIDLNWELSAPWREAQIQVPVKFLVGNQDLAYHMPGIQDYIHNGGFKKDIPGLQEVVVIPGAAHSIHQEQADVCSAHIHDFISKF</sequence>
<dbReference type="InterPro" id="IPR029058">
    <property type="entry name" value="AB_hydrolase_fold"/>
</dbReference>
<protein>
    <recommendedName>
        <fullName evidence="6">Epoxide hydrolase</fullName>
    </recommendedName>
</protein>
<gene>
    <name evidence="4" type="ORF">ACH5RR_020009</name>
</gene>
<dbReference type="GO" id="GO:0016787">
    <property type="term" value="F:hydrolase activity"/>
    <property type="evidence" value="ECO:0007669"/>
    <property type="project" value="UniProtKB-KW"/>
</dbReference>
<evidence type="ECO:0000313" key="4">
    <source>
        <dbReference type="EMBL" id="KAL3517420.1"/>
    </source>
</evidence>
<comment type="similarity">
    <text evidence="2">Belongs to the AB hydrolase superfamily. Epoxide hydrolase family.</text>
</comment>
<evidence type="ECO:0000313" key="5">
    <source>
        <dbReference type="Proteomes" id="UP001630127"/>
    </source>
</evidence>